<dbReference type="Pfam" id="PF13426">
    <property type="entry name" value="PAS_9"/>
    <property type="match status" value="2"/>
</dbReference>
<dbReference type="InterPro" id="IPR000160">
    <property type="entry name" value="GGDEF_dom"/>
</dbReference>
<dbReference type="Gene3D" id="3.30.70.270">
    <property type="match status" value="1"/>
</dbReference>
<dbReference type="SUPFAM" id="SSF55781">
    <property type="entry name" value="GAF domain-like"/>
    <property type="match status" value="2"/>
</dbReference>
<dbReference type="Gene3D" id="3.30.450.20">
    <property type="entry name" value="PAS domain"/>
    <property type="match status" value="3"/>
</dbReference>
<feature type="domain" description="EAL" evidence="3">
    <location>
        <begin position="909"/>
        <end position="1163"/>
    </location>
</feature>
<dbReference type="InterPro" id="IPR029016">
    <property type="entry name" value="GAF-like_dom_sf"/>
</dbReference>
<dbReference type="NCBIfam" id="TIGR00229">
    <property type="entry name" value="sensory_box"/>
    <property type="match status" value="3"/>
</dbReference>
<keyword evidence="6" id="KW-1185">Reference proteome</keyword>
<dbReference type="RefSeq" id="WP_002937596.1">
    <property type="nucleotide sequence ID" value="NZ_JARQZE010000014.1"/>
</dbReference>
<dbReference type="Pfam" id="PF00563">
    <property type="entry name" value="EAL"/>
    <property type="match status" value="1"/>
</dbReference>
<dbReference type="Proteomes" id="UP001597158">
    <property type="component" value="Unassembled WGS sequence"/>
</dbReference>
<evidence type="ECO:0000259" key="2">
    <source>
        <dbReference type="PROSITE" id="PS50113"/>
    </source>
</evidence>
<dbReference type="PROSITE" id="PS50112">
    <property type="entry name" value="PAS"/>
    <property type="match status" value="3"/>
</dbReference>
<dbReference type="PROSITE" id="PS50883">
    <property type="entry name" value="EAL"/>
    <property type="match status" value="1"/>
</dbReference>
<protein>
    <submittedName>
        <fullName evidence="5">EAL domain-containing protein</fullName>
    </submittedName>
</protein>
<dbReference type="InterPro" id="IPR003018">
    <property type="entry name" value="GAF"/>
</dbReference>
<dbReference type="EMBL" id="JBHTMC010000023">
    <property type="protein sequence ID" value="MFD1264056.1"/>
    <property type="molecule type" value="Genomic_DNA"/>
</dbReference>
<proteinExistence type="predicted"/>
<dbReference type="NCBIfam" id="TIGR00254">
    <property type="entry name" value="GGDEF"/>
    <property type="match status" value="1"/>
</dbReference>
<comment type="caution">
    <text evidence="5">The sequence shown here is derived from an EMBL/GenBank/DDBJ whole genome shotgun (WGS) entry which is preliminary data.</text>
</comment>
<name>A0ABW3WDH5_9RHOO</name>
<feature type="domain" description="PAC" evidence="2">
    <location>
        <begin position="100"/>
        <end position="152"/>
    </location>
</feature>
<dbReference type="CDD" id="cd01949">
    <property type="entry name" value="GGDEF"/>
    <property type="match status" value="1"/>
</dbReference>
<dbReference type="PROSITE" id="PS50887">
    <property type="entry name" value="GGDEF"/>
    <property type="match status" value="1"/>
</dbReference>
<dbReference type="InterPro" id="IPR013656">
    <property type="entry name" value="PAS_4"/>
</dbReference>
<evidence type="ECO:0000259" key="4">
    <source>
        <dbReference type="PROSITE" id="PS50887"/>
    </source>
</evidence>
<gene>
    <name evidence="5" type="ORF">ACFQ4M_10725</name>
</gene>
<dbReference type="SUPFAM" id="SSF55785">
    <property type="entry name" value="PYP-like sensor domain (PAS domain)"/>
    <property type="match status" value="3"/>
</dbReference>
<dbReference type="Pfam" id="PF01590">
    <property type="entry name" value="GAF"/>
    <property type="match status" value="1"/>
</dbReference>
<feature type="domain" description="PAC" evidence="2">
    <location>
        <begin position="682"/>
        <end position="734"/>
    </location>
</feature>
<dbReference type="SMART" id="SM00065">
    <property type="entry name" value="GAF"/>
    <property type="match status" value="2"/>
</dbReference>
<dbReference type="Pfam" id="PF00990">
    <property type="entry name" value="GGDEF"/>
    <property type="match status" value="1"/>
</dbReference>
<evidence type="ECO:0000313" key="6">
    <source>
        <dbReference type="Proteomes" id="UP001597158"/>
    </source>
</evidence>
<dbReference type="InterPro" id="IPR000014">
    <property type="entry name" value="PAS"/>
</dbReference>
<dbReference type="PANTHER" id="PTHR44757:SF2">
    <property type="entry name" value="BIOFILM ARCHITECTURE MAINTENANCE PROTEIN MBAA"/>
    <property type="match status" value="1"/>
</dbReference>
<dbReference type="InterPro" id="IPR001633">
    <property type="entry name" value="EAL_dom"/>
</dbReference>
<dbReference type="SMART" id="SM00267">
    <property type="entry name" value="GGDEF"/>
    <property type="match status" value="1"/>
</dbReference>
<organism evidence="5 6">
    <name type="scientific">Thauera mechernichensis</name>
    <dbReference type="NCBI Taxonomy" id="82788"/>
    <lineage>
        <taxon>Bacteria</taxon>
        <taxon>Pseudomonadati</taxon>
        <taxon>Pseudomonadota</taxon>
        <taxon>Betaproteobacteria</taxon>
        <taxon>Rhodocyclales</taxon>
        <taxon>Zoogloeaceae</taxon>
        <taxon>Thauera</taxon>
    </lineage>
</organism>
<dbReference type="InterPro" id="IPR000700">
    <property type="entry name" value="PAS-assoc_C"/>
</dbReference>
<feature type="domain" description="GGDEF" evidence="4">
    <location>
        <begin position="766"/>
        <end position="900"/>
    </location>
</feature>
<dbReference type="Gene3D" id="3.30.450.40">
    <property type="match status" value="2"/>
</dbReference>
<dbReference type="Gene3D" id="3.20.20.450">
    <property type="entry name" value="EAL domain"/>
    <property type="match status" value="1"/>
</dbReference>
<accession>A0ABW3WDH5</accession>
<feature type="domain" description="PAS" evidence="1">
    <location>
        <begin position="485"/>
        <end position="539"/>
    </location>
</feature>
<feature type="domain" description="PAS" evidence="1">
    <location>
        <begin position="26"/>
        <end position="72"/>
    </location>
</feature>
<dbReference type="CDD" id="cd00130">
    <property type="entry name" value="PAS"/>
    <property type="match status" value="3"/>
</dbReference>
<dbReference type="PROSITE" id="PS50113">
    <property type="entry name" value="PAC"/>
    <property type="match status" value="3"/>
</dbReference>
<sequence>MIDHTHPSLNLPAAGGAGPAATSVFADGGLDALVDALPALVWVKSPDGVFLHCNRQVEALLGRSRDQILGRTDADFFAEAEAAAFRADDLRALAAMQPVSREEWLTFARDGHRELVLTTKAPLHGADGRLIGVLGIAHDVTHERRMRAALDLLAADSTPRTGVAFHERVCRHLVEALDADYVFVGAVDAVGERVNAVAGWSSAGRMQAFDYALADSPCEHVIGRAPCVYAEGVAMRFPRDEALVRKGIEGYCAVPLIDHAGHPLGLLALLSRRPLAQPQVVLDLLQIFDAPVSAELENSRNLSALRRRVSLEQTLARISARIVGAEHERLDEVIVEALGELAGHARADRAYVFAVAEDDAHACNTHEWCAPGVLTQIGSLQQVRFDHELLFARTLRAFDCVDIEDVEALDDEARLDREILLAQGIHSTLAAPMRSNKRLSGFIGFDSVHARRRWADEEKALLALAGDAIRNALERRDAERRLRQSEARFRQLFEKIPNISVQGYDAQRNVIFWNEASTALYGFSAEEALGRRLDELLIPLEMRADLEVLHRDWIEKGVEIPAGELNLLRKDGSSVPVFSSHVMQRNADGEFEMYCIDIDLTEQRQAQASQRLAASVFSYAREGILITDGQGLIVDANEAYCRQCGYTREEILGHPAGMFQSGRHGAEFYAVMRRSLSERGFWSGEIWNRRKSGEHYPALLTISAVPDAGGEALRYVALYADIAAQKAHEAELEFLAHHDALTGLPNRALLRDRLEQAIAQARRREQRVAVAYLDLDGFKLVNDQHGHALGDRLLKQFAGGMRAALREGDTIARLGGDEFAAVLVDVGEHGAFVPFVMRLLDVVSRPVDIDGVRLQLSASIGVSLFPQPDVVDADQLLRQADQAMYQAKLAGKNRFCIFDTELDRSVRGHHETLAQVAAGLRRGEFELFYQPKVNMRTGAVIGLEALIRWHHPQRGLLSPGAFLADVEASPLAVELGEWVIDTALAQHVSWREQGLDLPVSVNISAEHLQRADFVARLEALLGRQRDIGPGRLEIEVLETSALSNLEHVAEVIRGCRRLGVRFALDDFGTGYASLAYLKHLPADVLKIDQTFVRDMLEDPDDLAILEGVIGLAKAFRRQAVAEGVESIVHARRLLLLGCEFAQGYGIARPMPAAAVPVWVTAWRPDPSWQSAAELGRDQVLLLYAGAELAHWCALAAAALGNQGAEVPAFDIEGSAFGRWLAAERASGAVDAPACEALQDELAQLAQLCERCAGAPAAAGSRPSLIAELGARRAAIESALDAVLRAG</sequence>
<dbReference type="SUPFAM" id="SSF141868">
    <property type="entry name" value="EAL domain-like"/>
    <property type="match status" value="1"/>
</dbReference>
<evidence type="ECO:0000313" key="5">
    <source>
        <dbReference type="EMBL" id="MFD1264056.1"/>
    </source>
</evidence>
<dbReference type="Pfam" id="PF08448">
    <property type="entry name" value="PAS_4"/>
    <property type="match status" value="1"/>
</dbReference>
<dbReference type="InterPro" id="IPR035965">
    <property type="entry name" value="PAS-like_dom_sf"/>
</dbReference>
<dbReference type="InterPro" id="IPR001610">
    <property type="entry name" value="PAC"/>
</dbReference>
<dbReference type="InterPro" id="IPR035919">
    <property type="entry name" value="EAL_sf"/>
</dbReference>
<evidence type="ECO:0000259" key="1">
    <source>
        <dbReference type="PROSITE" id="PS50112"/>
    </source>
</evidence>
<dbReference type="InterPro" id="IPR029787">
    <property type="entry name" value="Nucleotide_cyclase"/>
</dbReference>
<dbReference type="PANTHER" id="PTHR44757">
    <property type="entry name" value="DIGUANYLATE CYCLASE DGCP"/>
    <property type="match status" value="1"/>
</dbReference>
<reference evidence="6" key="1">
    <citation type="journal article" date="2019" name="Int. J. Syst. Evol. Microbiol.">
        <title>The Global Catalogue of Microorganisms (GCM) 10K type strain sequencing project: providing services to taxonomists for standard genome sequencing and annotation.</title>
        <authorList>
            <consortium name="The Broad Institute Genomics Platform"/>
            <consortium name="The Broad Institute Genome Sequencing Center for Infectious Disease"/>
            <person name="Wu L."/>
            <person name="Ma J."/>
        </authorList>
    </citation>
    <scope>NUCLEOTIDE SEQUENCE [LARGE SCALE GENOMIC DNA]</scope>
    <source>
        <strain evidence="6">CCUG 48884</strain>
    </source>
</reference>
<dbReference type="InterPro" id="IPR052155">
    <property type="entry name" value="Biofilm_reg_signaling"/>
</dbReference>
<dbReference type="SMART" id="SM00086">
    <property type="entry name" value="PAC"/>
    <property type="match status" value="3"/>
</dbReference>
<dbReference type="CDD" id="cd01948">
    <property type="entry name" value="EAL"/>
    <property type="match status" value="1"/>
</dbReference>
<dbReference type="SUPFAM" id="SSF55073">
    <property type="entry name" value="Nucleotide cyclase"/>
    <property type="match status" value="1"/>
</dbReference>
<feature type="domain" description="PAC" evidence="2">
    <location>
        <begin position="561"/>
        <end position="612"/>
    </location>
</feature>
<dbReference type="InterPro" id="IPR043128">
    <property type="entry name" value="Rev_trsase/Diguanyl_cyclase"/>
</dbReference>
<dbReference type="SMART" id="SM00052">
    <property type="entry name" value="EAL"/>
    <property type="match status" value="1"/>
</dbReference>
<dbReference type="SMART" id="SM00091">
    <property type="entry name" value="PAS"/>
    <property type="match status" value="3"/>
</dbReference>
<evidence type="ECO:0000259" key="3">
    <source>
        <dbReference type="PROSITE" id="PS50883"/>
    </source>
</evidence>
<feature type="domain" description="PAS" evidence="1">
    <location>
        <begin position="609"/>
        <end position="653"/>
    </location>
</feature>